<evidence type="ECO:0000256" key="6">
    <source>
        <dbReference type="ARBA" id="ARBA00022989"/>
    </source>
</evidence>
<evidence type="ECO:0000256" key="2">
    <source>
        <dbReference type="ARBA" id="ARBA00006236"/>
    </source>
</evidence>
<evidence type="ECO:0000256" key="4">
    <source>
        <dbReference type="ARBA" id="ARBA00022475"/>
    </source>
</evidence>
<dbReference type="InterPro" id="IPR011701">
    <property type="entry name" value="MFS"/>
</dbReference>
<dbReference type="PROSITE" id="PS50850">
    <property type="entry name" value="MFS"/>
    <property type="match status" value="1"/>
</dbReference>
<gene>
    <name evidence="10" type="ORF">SCD90_13990</name>
</gene>
<proteinExistence type="inferred from homology"/>
<comment type="caution">
    <text evidence="10">The sequence shown here is derived from an EMBL/GenBank/DDBJ whole genome shotgun (WGS) entry which is preliminary data.</text>
</comment>
<dbReference type="Gene3D" id="1.20.1720.10">
    <property type="entry name" value="Multidrug resistance protein D"/>
    <property type="match status" value="1"/>
</dbReference>
<dbReference type="Pfam" id="PF07690">
    <property type="entry name" value="MFS_1"/>
    <property type="match status" value="1"/>
</dbReference>
<feature type="transmembrane region" description="Helical" evidence="8">
    <location>
        <begin position="171"/>
        <end position="191"/>
    </location>
</feature>
<dbReference type="NCBIfam" id="TIGR00710">
    <property type="entry name" value="efflux_Bcr_CflA"/>
    <property type="match status" value="1"/>
</dbReference>
<feature type="transmembrane region" description="Helical" evidence="8">
    <location>
        <begin position="376"/>
        <end position="398"/>
    </location>
</feature>
<accession>A0ABU4RSL2</accession>
<evidence type="ECO:0000256" key="8">
    <source>
        <dbReference type="RuleBase" id="RU365088"/>
    </source>
</evidence>
<keyword evidence="8" id="KW-0997">Cell inner membrane</keyword>
<name>A0ABU4RSL2_9HYPH</name>
<dbReference type="InterPro" id="IPR004812">
    <property type="entry name" value="Efflux_drug-R_Bcr/CmlA"/>
</dbReference>
<dbReference type="PANTHER" id="PTHR42718">
    <property type="entry name" value="MAJOR FACILITATOR SUPERFAMILY MULTIDRUG TRANSPORTER MFSC"/>
    <property type="match status" value="1"/>
</dbReference>
<dbReference type="PANTHER" id="PTHR42718:SF9">
    <property type="entry name" value="MAJOR FACILITATOR SUPERFAMILY MULTIDRUG TRANSPORTER MFSC"/>
    <property type="match status" value="1"/>
</dbReference>
<feature type="domain" description="Major facilitator superfamily (MFS) profile" evidence="9">
    <location>
        <begin position="18"/>
        <end position="402"/>
    </location>
</feature>
<keyword evidence="3 8" id="KW-0813">Transport</keyword>
<keyword evidence="6 8" id="KW-1133">Transmembrane helix</keyword>
<feature type="transmembrane region" description="Helical" evidence="8">
    <location>
        <begin position="143"/>
        <end position="165"/>
    </location>
</feature>
<feature type="transmembrane region" description="Helical" evidence="8">
    <location>
        <begin position="84"/>
        <end position="104"/>
    </location>
</feature>
<feature type="transmembrane region" description="Helical" evidence="8">
    <location>
        <begin position="349"/>
        <end position="370"/>
    </location>
</feature>
<keyword evidence="4" id="KW-1003">Cell membrane</keyword>
<organism evidence="10 11">
    <name type="scientific">Terrihabitans rhizophilus</name>
    <dbReference type="NCBI Taxonomy" id="3092662"/>
    <lineage>
        <taxon>Bacteria</taxon>
        <taxon>Pseudomonadati</taxon>
        <taxon>Pseudomonadota</taxon>
        <taxon>Alphaproteobacteria</taxon>
        <taxon>Hyphomicrobiales</taxon>
        <taxon>Terrihabitans</taxon>
    </lineage>
</organism>
<evidence type="ECO:0000313" key="10">
    <source>
        <dbReference type="EMBL" id="MDX6807178.1"/>
    </source>
</evidence>
<keyword evidence="7 8" id="KW-0472">Membrane</keyword>
<feature type="transmembrane region" description="Helical" evidence="8">
    <location>
        <begin position="288"/>
        <end position="308"/>
    </location>
</feature>
<evidence type="ECO:0000259" key="9">
    <source>
        <dbReference type="PROSITE" id="PS50850"/>
    </source>
</evidence>
<evidence type="ECO:0000256" key="3">
    <source>
        <dbReference type="ARBA" id="ARBA00022448"/>
    </source>
</evidence>
<evidence type="ECO:0000313" key="11">
    <source>
        <dbReference type="Proteomes" id="UP001274321"/>
    </source>
</evidence>
<dbReference type="SUPFAM" id="SSF103473">
    <property type="entry name" value="MFS general substrate transporter"/>
    <property type="match status" value="1"/>
</dbReference>
<feature type="transmembrane region" description="Helical" evidence="8">
    <location>
        <begin position="110"/>
        <end position="131"/>
    </location>
</feature>
<feature type="transmembrane region" description="Helical" evidence="8">
    <location>
        <begin position="256"/>
        <end position="276"/>
    </location>
</feature>
<feature type="transmembrane region" description="Helical" evidence="8">
    <location>
        <begin position="18"/>
        <end position="37"/>
    </location>
</feature>
<feature type="transmembrane region" description="Helical" evidence="8">
    <location>
        <begin position="314"/>
        <end position="337"/>
    </location>
</feature>
<protein>
    <recommendedName>
        <fullName evidence="8">Bcr/CflA family efflux transporter</fullName>
    </recommendedName>
</protein>
<comment type="subcellular location">
    <subcellularLocation>
        <location evidence="8">Cell inner membrane</location>
        <topology evidence="8">Multi-pass membrane protein</topology>
    </subcellularLocation>
    <subcellularLocation>
        <location evidence="1">Cell membrane</location>
        <topology evidence="1">Multi-pass membrane protein</topology>
    </subcellularLocation>
</comment>
<dbReference type="RefSeq" id="WP_319845300.1">
    <property type="nucleotide sequence ID" value="NZ_JAXAFJ010000009.1"/>
</dbReference>
<evidence type="ECO:0000256" key="5">
    <source>
        <dbReference type="ARBA" id="ARBA00022692"/>
    </source>
</evidence>
<feature type="transmembrane region" description="Helical" evidence="8">
    <location>
        <begin position="226"/>
        <end position="244"/>
    </location>
</feature>
<dbReference type="InterPro" id="IPR020846">
    <property type="entry name" value="MFS_dom"/>
</dbReference>
<dbReference type="InterPro" id="IPR036259">
    <property type="entry name" value="MFS_trans_sf"/>
</dbReference>
<keyword evidence="5 8" id="KW-0812">Transmembrane</keyword>
<sequence>MTQPSAPDPHPGMGFREFVTLIAALMAMNALAIDSMLPALPAIGEALRIPTENDRQWVVTAYLLGFGSAQIFYGTLADRFGRKLVLGTGIAIYVVASVVASFSTSLEMMMIARAVQGIGAASTRVIVVAIVRDCYSGRQMARVMSLSFIVFLAVPIIAPTLGQLIMLVAPWRWIFGVLTLFGAGVLAWMVLRLPETLAVEKRVPISFKGVTQAFGMSLSNRTAMGYNLAMTMIMGGLFGFINSAQQVFADVFDASGLFTTIFAMIALFMAASSFLNSKIVGRFGTHKVSHTALLFYILFSGVNAALALAGADTLWTFAILQSLTMFCFGLVVSNFGAMAMQPLGHVAGTASSVQGFISTLGGALLGFYVGQHFNGTIVPLTVGFTLFGIGALVFVLIAEKGVLFRGSERAAPGATPSPSARGA</sequence>
<dbReference type="EMBL" id="JAXAFJ010000009">
    <property type="protein sequence ID" value="MDX6807178.1"/>
    <property type="molecule type" value="Genomic_DNA"/>
</dbReference>
<feature type="transmembrane region" description="Helical" evidence="8">
    <location>
        <begin position="57"/>
        <end position="77"/>
    </location>
</feature>
<keyword evidence="11" id="KW-1185">Reference proteome</keyword>
<evidence type="ECO:0000256" key="7">
    <source>
        <dbReference type="ARBA" id="ARBA00023136"/>
    </source>
</evidence>
<dbReference type="CDD" id="cd17320">
    <property type="entry name" value="MFS_MdfA_MDR_like"/>
    <property type="match status" value="1"/>
</dbReference>
<reference evidence="10 11" key="1">
    <citation type="submission" date="2023-11" db="EMBL/GenBank/DDBJ databases">
        <authorList>
            <person name="Bao R."/>
        </authorList>
    </citation>
    <scope>NUCLEOTIDE SEQUENCE [LARGE SCALE GENOMIC DNA]</scope>
    <source>
        <strain evidence="10 11">PJ23</strain>
    </source>
</reference>
<evidence type="ECO:0000256" key="1">
    <source>
        <dbReference type="ARBA" id="ARBA00004651"/>
    </source>
</evidence>
<dbReference type="Proteomes" id="UP001274321">
    <property type="component" value="Unassembled WGS sequence"/>
</dbReference>
<comment type="similarity">
    <text evidence="2 8">Belongs to the major facilitator superfamily. Bcr/CmlA family.</text>
</comment>